<evidence type="ECO:0000256" key="7">
    <source>
        <dbReference type="ARBA" id="ARBA00022705"/>
    </source>
</evidence>
<organism evidence="17 18">
    <name type="scientific">Ignatzschineria indica</name>
    <dbReference type="NCBI Taxonomy" id="472583"/>
    <lineage>
        <taxon>Bacteria</taxon>
        <taxon>Pseudomonadati</taxon>
        <taxon>Pseudomonadota</taxon>
        <taxon>Gammaproteobacteria</taxon>
        <taxon>Cardiobacteriales</taxon>
        <taxon>Ignatzschineriaceae</taxon>
        <taxon>Ignatzschineria</taxon>
    </lineage>
</organism>
<dbReference type="InterPro" id="IPR043128">
    <property type="entry name" value="Rev_trsase/Diguanyl_cyclase"/>
</dbReference>
<evidence type="ECO:0000259" key="16">
    <source>
        <dbReference type="PROSITE" id="PS50173"/>
    </source>
</evidence>
<evidence type="ECO:0000256" key="10">
    <source>
        <dbReference type="ARBA" id="ARBA00022842"/>
    </source>
</evidence>
<keyword evidence="13 15" id="KW-0234">DNA repair</keyword>
<keyword evidence="4 15" id="KW-0963">Cytoplasm</keyword>
<feature type="binding site" evidence="15">
    <location>
        <position position="105"/>
    </location>
    <ligand>
        <name>Mg(2+)</name>
        <dbReference type="ChEBI" id="CHEBI:18420"/>
    </ligand>
</feature>
<dbReference type="FunFam" id="1.10.150.20:FF:000019">
    <property type="entry name" value="DNA polymerase IV"/>
    <property type="match status" value="1"/>
</dbReference>
<dbReference type="InterPro" id="IPR017961">
    <property type="entry name" value="DNA_pol_Y-fam_little_finger"/>
</dbReference>
<dbReference type="SUPFAM" id="SSF100879">
    <property type="entry name" value="Lesion bypass DNA polymerase (Y-family), little finger domain"/>
    <property type="match status" value="1"/>
</dbReference>
<dbReference type="PANTHER" id="PTHR11076">
    <property type="entry name" value="DNA REPAIR POLYMERASE UMUC / TRANSFERASE FAMILY MEMBER"/>
    <property type="match status" value="1"/>
</dbReference>
<keyword evidence="12 15" id="KW-0238">DNA-binding</keyword>
<dbReference type="PROSITE" id="PS50173">
    <property type="entry name" value="UMUC"/>
    <property type="match status" value="1"/>
</dbReference>
<evidence type="ECO:0000256" key="6">
    <source>
        <dbReference type="ARBA" id="ARBA00022695"/>
    </source>
</evidence>
<dbReference type="Gene3D" id="3.30.1490.100">
    <property type="entry name" value="DNA polymerase, Y-family, little finger domain"/>
    <property type="match status" value="1"/>
</dbReference>
<dbReference type="NCBIfam" id="NF002677">
    <property type="entry name" value="PRK02406.1"/>
    <property type="match status" value="1"/>
</dbReference>
<evidence type="ECO:0000256" key="13">
    <source>
        <dbReference type="ARBA" id="ARBA00023204"/>
    </source>
</evidence>
<evidence type="ECO:0000256" key="11">
    <source>
        <dbReference type="ARBA" id="ARBA00022932"/>
    </source>
</evidence>
<comment type="subcellular location">
    <subcellularLocation>
        <location evidence="1 15">Cytoplasm</location>
    </subcellularLocation>
</comment>
<dbReference type="SUPFAM" id="SSF56672">
    <property type="entry name" value="DNA/RNA polymerases"/>
    <property type="match status" value="1"/>
</dbReference>
<evidence type="ECO:0000256" key="9">
    <source>
        <dbReference type="ARBA" id="ARBA00022763"/>
    </source>
</evidence>
<evidence type="ECO:0000256" key="5">
    <source>
        <dbReference type="ARBA" id="ARBA00022679"/>
    </source>
</evidence>
<evidence type="ECO:0000313" key="17">
    <source>
        <dbReference type="EMBL" id="PWD84459.1"/>
    </source>
</evidence>
<keyword evidence="11 15" id="KW-0239">DNA-directed DNA polymerase</keyword>
<reference evidence="17 18" key="1">
    <citation type="journal article" date="2018" name="Genome Announc.">
        <title>Ignatzschineria cameli sp. nov., isolated from necrotic foot tissue of dromedaries (Camelus dromedarius) and associated maggots (Wohlfahrtia species) in Dubai.</title>
        <authorList>
            <person name="Tsang C.C."/>
            <person name="Tang J.Y."/>
            <person name="Fong J.Y."/>
            <person name="Kinne J."/>
            <person name="Lee H.H."/>
            <person name="Joseph M."/>
            <person name="Jose S."/>
            <person name="Schuster R.K."/>
            <person name="Tang Y."/>
            <person name="Sivakumar S."/>
            <person name="Chen J.H."/>
            <person name="Teng J.L."/>
            <person name="Lau S.K."/>
            <person name="Wernery U."/>
            <person name="Woo P.C."/>
        </authorList>
    </citation>
    <scope>NUCLEOTIDE SEQUENCE [LARGE SCALE GENOMIC DNA]</scope>
    <source>
        <strain evidence="17 18">KCTC 22643</strain>
    </source>
</reference>
<dbReference type="GO" id="GO:0003684">
    <property type="term" value="F:damaged DNA binding"/>
    <property type="evidence" value="ECO:0007669"/>
    <property type="project" value="InterPro"/>
</dbReference>
<dbReference type="Pfam" id="PF11799">
    <property type="entry name" value="IMS_C"/>
    <property type="match status" value="1"/>
</dbReference>
<protein>
    <recommendedName>
        <fullName evidence="15">DNA polymerase IV</fullName>
        <shortName evidence="15">Pol IV</shortName>
        <ecNumber evidence="15">2.7.7.7</ecNumber>
    </recommendedName>
</protein>
<comment type="cofactor">
    <cofactor evidence="15">
        <name>Mg(2+)</name>
        <dbReference type="ChEBI" id="CHEBI:18420"/>
    </cofactor>
    <text evidence="15">Binds 2 magnesium ions per subunit.</text>
</comment>
<keyword evidence="8 15" id="KW-0479">Metal-binding</keyword>
<keyword evidence="3 15" id="KW-0515">Mutator protein</keyword>
<evidence type="ECO:0000256" key="3">
    <source>
        <dbReference type="ARBA" id="ARBA00022457"/>
    </source>
</evidence>
<dbReference type="Gene3D" id="3.40.1170.60">
    <property type="match status" value="1"/>
</dbReference>
<dbReference type="InterPro" id="IPR043502">
    <property type="entry name" value="DNA/RNA_pol_sf"/>
</dbReference>
<dbReference type="PANTHER" id="PTHR11076:SF33">
    <property type="entry name" value="DNA POLYMERASE KAPPA"/>
    <property type="match status" value="1"/>
</dbReference>
<evidence type="ECO:0000256" key="12">
    <source>
        <dbReference type="ARBA" id="ARBA00023125"/>
    </source>
</evidence>
<dbReference type="GO" id="GO:0000287">
    <property type="term" value="F:magnesium ion binding"/>
    <property type="evidence" value="ECO:0007669"/>
    <property type="project" value="UniProtKB-UniRule"/>
</dbReference>
<keyword evidence="7 15" id="KW-0235">DNA replication</keyword>
<dbReference type="InterPro" id="IPR022880">
    <property type="entry name" value="DNApol_IV"/>
</dbReference>
<comment type="similarity">
    <text evidence="2 15">Belongs to the DNA polymerase type-Y family.</text>
</comment>
<evidence type="ECO:0000256" key="1">
    <source>
        <dbReference type="ARBA" id="ARBA00004496"/>
    </source>
</evidence>
<dbReference type="InterPro" id="IPR050116">
    <property type="entry name" value="DNA_polymerase-Y"/>
</dbReference>
<feature type="domain" description="UmuC" evidence="16">
    <location>
        <begin position="7"/>
        <end position="187"/>
    </location>
</feature>
<dbReference type="HAMAP" id="MF_01113">
    <property type="entry name" value="DNApol_IV"/>
    <property type="match status" value="1"/>
</dbReference>
<evidence type="ECO:0000256" key="15">
    <source>
        <dbReference type="HAMAP-Rule" id="MF_01113"/>
    </source>
</evidence>
<keyword evidence="18" id="KW-1185">Reference proteome</keyword>
<dbReference type="GO" id="GO:0005829">
    <property type="term" value="C:cytosol"/>
    <property type="evidence" value="ECO:0007669"/>
    <property type="project" value="TreeGrafter"/>
</dbReference>
<comment type="caution">
    <text evidence="17">The sequence shown here is derived from an EMBL/GenBank/DDBJ whole genome shotgun (WGS) entry which is preliminary data.</text>
</comment>
<dbReference type="GO" id="GO:0009432">
    <property type="term" value="P:SOS response"/>
    <property type="evidence" value="ECO:0007669"/>
    <property type="project" value="TreeGrafter"/>
</dbReference>
<dbReference type="GO" id="GO:0003887">
    <property type="term" value="F:DNA-directed DNA polymerase activity"/>
    <property type="evidence" value="ECO:0007669"/>
    <property type="project" value="UniProtKB-UniRule"/>
</dbReference>
<feature type="site" description="Substrate discrimination" evidence="15">
    <location>
        <position position="16"/>
    </location>
</feature>
<evidence type="ECO:0000256" key="14">
    <source>
        <dbReference type="ARBA" id="ARBA00049244"/>
    </source>
</evidence>
<comment type="catalytic activity">
    <reaction evidence="14 15">
        <text>DNA(n) + a 2'-deoxyribonucleoside 5'-triphosphate = DNA(n+1) + diphosphate</text>
        <dbReference type="Rhea" id="RHEA:22508"/>
        <dbReference type="Rhea" id="RHEA-COMP:17339"/>
        <dbReference type="Rhea" id="RHEA-COMP:17340"/>
        <dbReference type="ChEBI" id="CHEBI:33019"/>
        <dbReference type="ChEBI" id="CHEBI:61560"/>
        <dbReference type="ChEBI" id="CHEBI:173112"/>
        <dbReference type="EC" id="2.7.7.7"/>
    </reaction>
</comment>
<dbReference type="InterPro" id="IPR036775">
    <property type="entry name" value="DNA_pol_Y-fam_lit_finger_sf"/>
</dbReference>
<dbReference type="AlphaFoldDB" id="A0A2U2AMM3"/>
<keyword evidence="9 15" id="KW-0227">DNA damage</keyword>
<evidence type="ECO:0000313" key="18">
    <source>
        <dbReference type="Proteomes" id="UP000244948"/>
    </source>
</evidence>
<dbReference type="Pfam" id="PF21999">
    <property type="entry name" value="IMS_HHH_1"/>
    <property type="match status" value="1"/>
</dbReference>
<dbReference type="GO" id="GO:0006261">
    <property type="term" value="P:DNA-templated DNA replication"/>
    <property type="evidence" value="ECO:0007669"/>
    <property type="project" value="UniProtKB-UniRule"/>
</dbReference>
<dbReference type="Gene3D" id="3.30.70.270">
    <property type="match status" value="1"/>
</dbReference>
<keyword evidence="10 15" id="KW-0460">Magnesium</keyword>
<evidence type="ECO:0000256" key="2">
    <source>
        <dbReference type="ARBA" id="ARBA00010945"/>
    </source>
</evidence>
<accession>A0A2U2AMM3</accession>
<dbReference type="CDD" id="cd03586">
    <property type="entry name" value="PolY_Pol_IV_kappa"/>
    <property type="match status" value="1"/>
</dbReference>
<dbReference type="FunFam" id="3.40.1170.60:FF:000001">
    <property type="entry name" value="DNA polymerase IV"/>
    <property type="match status" value="1"/>
</dbReference>
<evidence type="ECO:0000256" key="4">
    <source>
        <dbReference type="ARBA" id="ARBA00022490"/>
    </source>
</evidence>
<name>A0A2U2AMM3_9GAMM</name>
<keyword evidence="6 15" id="KW-0548">Nucleotidyltransferase</keyword>
<dbReference type="Pfam" id="PF00817">
    <property type="entry name" value="IMS"/>
    <property type="match status" value="1"/>
</dbReference>
<gene>
    <name evidence="15" type="primary">dinB</name>
    <name evidence="17" type="ORF">DC082_02645</name>
</gene>
<dbReference type="EC" id="2.7.7.7" evidence="15"/>
<dbReference type="Proteomes" id="UP000244948">
    <property type="component" value="Unassembled WGS sequence"/>
</dbReference>
<dbReference type="RefSeq" id="WP_109235636.1">
    <property type="nucleotide sequence ID" value="NZ_BMXZ01000001.1"/>
</dbReference>
<feature type="active site" evidence="15">
    <location>
        <position position="106"/>
    </location>
</feature>
<dbReference type="Gene3D" id="1.10.150.20">
    <property type="entry name" value="5' to 3' exonuclease, C-terminal subdomain"/>
    <property type="match status" value="1"/>
</dbReference>
<comment type="subunit">
    <text evidence="15">Monomer.</text>
</comment>
<feature type="binding site" evidence="15">
    <location>
        <position position="11"/>
    </location>
    <ligand>
        <name>Mg(2+)</name>
        <dbReference type="ChEBI" id="CHEBI:18420"/>
    </ligand>
</feature>
<keyword evidence="5 15" id="KW-0808">Transferase</keyword>
<dbReference type="EMBL" id="QEWR01000002">
    <property type="protein sequence ID" value="PWD84459.1"/>
    <property type="molecule type" value="Genomic_DNA"/>
</dbReference>
<evidence type="ECO:0000256" key="8">
    <source>
        <dbReference type="ARBA" id="ARBA00022723"/>
    </source>
</evidence>
<dbReference type="InterPro" id="IPR053848">
    <property type="entry name" value="IMS_HHH_1"/>
</dbReference>
<comment type="function">
    <text evidence="15">Poorly processive, error-prone DNA polymerase involved in untargeted mutagenesis. Copies undamaged DNA at stalled replication forks, which arise in vivo from mismatched or misaligned primer ends. These misaligned primers can be extended by PolIV. Exhibits no 3'-5' exonuclease (proofreading) activity. May be involved in translesional synthesis, in conjunction with the beta clamp from PolIII.</text>
</comment>
<dbReference type="GO" id="GO:0006281">
    <property type="term" value="P:DNA repair"/>
    <property type="evidence" value="ECO:0007669"/>
    <property type="project" value="UniProtKB-UniRule"/>
</dbReference>
<proteinExistence type="inferred from homology"/>
<dbReference type="GO" id="GO:0042276">
    <property type="term" value="P:error-prone translesion synthesis"/>
    <property type="evidence" value="ECO:0007669"/>
    <property type="project" value="TreeGrafter"/>
</dbReference>
<dbReference type="InterPro" id="IPR001126">
    <property type="entry name" value="UmuC"/>
</dbReference>
<sequence>MAELRKIIHIDMDAFYASIEQHDHPEYREKPLVVGFSEGRGVIAAASYEARAFGVHSAMPTKRALELCPHLIFAAPRFTRYREISQQIRQIFYRYTTLVEPLALDEAYLDVTENLQNLSSSREIALKIKKEIEETLGLTASAGISYNKFLAKIASDIKKPNGLFEIKPEDAIPFLAELPIEKFFGVGRVTAQKMHQMGIETGADLQKLEKSYLIDKFGKAGKSYFYYAQGLDRRSVDPDQPQKSLGVEETFFNDLLLKESVIEELEIIAQELIRRALKSQFVGRNCTLKLRYKDFTQTSRSITTHFPLGEDLTALWSVALYLLERIELNPNKGVRLMGLSITNIDLDKETLNCELNQQSLPLLF</sequence>